<dbReference type="InterPro" id="IPR041891">
    <property type="entry name" value="Alpha_CA_prokaryot-like"/>
</dbReference>
<name>A0A1V9YYE0_ACHHY</name>
<dbReference type="InterPro" id="IPR023561">
    <property type="entry name" value="Carbonic_anhydrase_a-class"/>
</dbReference>
<protein>
    <recommendedName>
        <fullName evidence="4 9">Carbonic anhydrase</fullName>
        <ecNumber evidence="4 9">4.2.1.1</ecNumber>
    </recommendedName>
</protein>
<dbReference type="AlphaFoldDB" id="A0A1V9YYE0"/>
<keyword evidence="12" id="KW-1185">Reference proteome</keyword>
<dbReference type="EC" id="4.2.1.1" evidence="4 9"/>
<dbReference type="EMBL" id="JNBR01000582">
    <property type="protein sequence ID" value="OQR90778.1"/>
    <property type="molecule type" value="Genomic_DNA"/>
</dbReference>
<dbReference type="InterPro" id="IPR018338">
    <property type="entry name" value="Carbonic_anhydrase_a-class_CS"/>
</dbReference>
<proteinExistence type="inferred from homology"/>
<evidence type="ECO:0000259" key="10">
    <source>
        <dbReference type="PROSITE" id="PS51144"/>
    </source>
</evidence>
<dbReference type="PANTHER" id="PTHR18952:SF265">
    <property type="entry name" value="CARBONIC ANHYDRASE"/>
    <property type="match status" value="1"/>
</dbReference>
<evidence type="ECO:0000256" key="1">
    <source>
        <dbReference type="ARBA" id="ARBA00001947"/>
    </source>
</evidence>
<keyword evidence="6 9" id="KW-0862">Zinc</keyword>
<evidence type="ECO:0000256" key="8">
    <source>
        <dbReference type="ARBA" id="ARBA00048348"/>
    </source>
</evidence>
<dbReference type="PANTHER" id="PTHR18952">
    <property type="entry name" value="CARBONIC ANHYDRASE"/>
    <property type="match status" value="1"/>
</dbReference>
<comment type="function">
    <text evidence="2 9">Reversible hydration of carbon dioxide.</text>
</comment>
<dbReference type="SMART" id="SM01057">
    <property type="entry name" value="Carb_anhydrase"/>
    <property type="match status" value="1"/>
</dbReference>
<evidence type="ECO:0000256" key="2">
    <source>
        <dbReference type="ARBA" id="ARBA00002904"/>
    </source>
</evidence>
<dbReference type="GO" id="GO:0004089">
    <property type="term" value="F:carbonate dehydratase activity"/>
    <property type="evidence" value="ECO:0007669"/>
    <property type="project" value="UniProtKB-UniRule"/>
</dbReference>
<dbReference type="InterPro" id="IPR001148">
    <property type="entry name" value="CA_dom"/>
</dbReference>
<evidence type="ECO:0000256" key="4">
    <source>
        <dbReference type="ARBA" id="ARBA00012925"/>
    </source>
</evidence>
<evidence type="ECO:0000256" key="9">
    <source>
        <dbReference type="RuleBase" id="RU367011"/>
    </source>
</evidence>
<dbReference type="OrthoDB" id="429145at2759"/>
<dbReference type="PROSITE" id="PS51144">
    <property type="entry name" value="ALPHA_CA_2"/>
    <property type="match status" value="1"/>
</dbReference>
<evidence type="ECO:0000256" key="7">
    <source>
        <dbReference type="ARBA" id="ARBA00023239"/>
    </source>
</evidence>
<dbReference type="Gene3D" id="3.10.200.10">
    <property type="entry name" value="Alpha carbonic anhydrase"/>
    <property type="match status" value="1"/>
</dbReference>
<dbReference type="InterPro" id="IPR036398">
    <property type="entry name" value="CA_dom_sf"/>
</dbReference>
<evidence type="ECO:0000313" key="11">
    <source>
        <dbReference type="EMBL" id="OQR90778.1"/>
    </source>
</evidence>
<accession>A0A1V9YYE0</accession>
<dbReference type="PROSITE" id="PS00162">
    <property type="entry name" value="ALPHA_CA_1"/>
    <property type="match status" value="1"/>
</dbReference>
<dbReference type="CDD" id="cd03124">
    <property type="entry name" value="alpha_CA_prokaryotic_like"/>
    <property type="match status" value="1"/>
</dbReference>
<dbReference type="Proteomes" id="UP000243579">
    <property type="component" value="Unassembled WGS sequence"/>
</dbReference>
<comment type="cofactor">
    <cofactor evidence="1 9">
        <name>Zn(2+)</name>
        <dbReference type="ChEBI" id="CHEBI:29105"/>
    </cofactor>
</comment>
<comment type="caution">
    <text evidence="11">The sequence shown here is derived from an EMBL/GenBank/DDBJ whole genome shotgun (WGS) entry which is preliminary data.</text>
</comment>
<comment type="similarity">
    <text evidence="3 9">Belongs to the alpha-carbonic anhydrase family.</text>
</comment>
<dbReference type="GO" id="GO:0008270">
    <property type="term" value="F:zinc ion binding"/>
    <property type="evidence" value="ECO:0007669"/>
    <property type="project" value="UniProtKB-UniRule"/>
</dbReference>
<keyword evidence="7 9" id="KW-0456">Lyase</keyword>
<dbReference type="STRING" id="1202772.A0A1V9YYE0"/>
<organism evidence="11 12">
    <name type="scientific">Achlya hypogyna</name>
    <name type="common">Oomycete</name>
    <name type="synonym">Protoachlya hypogyna</name>
    <dbReference type="NCBI Taxonomy" id="1202772"/>
    <lineage>
        <taxon>Eukaryota</taxon>
        <taxon>Sar</taxon>
        <taxon>Stramenopiles</taxon>
        <taxon>Oomycota</taxon>
        <taxon>Saprolegniomycetes</taxon>
        <taxon>Saprolegniales</taxon>
        <taxon>Achlyaceae</taxon>
        <taxon>Achlya</taxon>
    </lineage>
</organism>
<evidence type="ECO:0000313" key="12">
    <source>
        <dbReference type="Proteomes" id="UP000243579"/>
    </source>
</evidence>
<evidence type="ECO:0000256" key="6">
    <source>
        <dbReference type="ARBA" id="ARBA00022833"/>
    </source>
</evidence>
<dbReference type="Pfam" id="PF00194">
    <property type="entry name" value="Carb_anhydrase"/>
    <property type="match status" value="1"/>
</dbReference>
<gene>
    <name evidence="11" type="ORF">ACHHYP_05279</name>
</gene>
<keyword evidence="5 9" id="KW-0479">Metal-binding</keyword>
<dbReference type="SUPFAM" id="SSF51069">
    <property type="entry name" value="Carbonic anhydrase"/>
    <property type="match status" value="1"/>
</dbReference>
<sequence>MGATVSVPHQGDEKLLCRQSPIALPALVPVPNNGHFLLAYGSGDASVVHDGPNIFVLWCGGPTSVLVLEGNVYHPKQFHFHTPSEHTVAGIQFPLELHIVHADANDNLAVVAFVFVYGDADNKFLNEIWSFLPQLRTHEQAIPIGTIDGSVLLQAHDAFYHYSGSLTTPPFAEGVEWIVCHQPRMVSPAQVAALFTAMQCANARTLQPLNDRTVVLYGS</sequence>
<reference evidence="11 12" key="1">
    <citation type="journal article" date="2014" name="Genome Biol. Evol.">
        <title>The secreted proteins of Achlya hypogyna and Thraustotheca clavata identify the ancestral oomycete secretome and reveal gene acquisitions by horizontal gene transfer.</title>
        <authorList>
            <person name="Misner I."/>
            <person name="Blouin N."/>
            <person name="Leonard G."/>
            <person name="Richards T.A."/>
            <person name="Lane C.E."/>
        </authorList>
    </citation>
    <scope>NUCLEOTIDE SEQUENCE [LARGE SCALE GENOMIC DNA]</scope>
    <source>
        <strain evidence="11 12">ATCC 48635</strain>
    </source>
</reference>
<evidence type="ECO:0000256" key="5">
    <source>
        <dbReference type="ARBA" id="ARBA00022723"/>
    </source>
</evidence>
<feature type="domain" description="Alpha-carbonic anhydrase" evidence="10">
    <location>
        <begin position="1"/>
        <end position="218"/>
    </location>
</feature>
<comment type="catalytic activity">
    <reaction evidence="8 9">
        <text>hydrogencarbonate + H(+) = CO2 + H2O</text>
        <dbReference type="Rhea" id="RHEA:10748"/>
        <dbReference type="ChEBI" id="CHEBI:15377"/>
        <dbReference type="ChEBI" id="CHEBI:15378"/>
        <dbReference type="ChEBI" id="CHEBI:16526"/>
        <dbReference type="ChEBI" id="CHEBI:17544"/>
        <dbReference type="EC" id="4.2.1.1"/>
    </reaction>
</comment>
<evidence type="ECO:0000256" key="3">
    <source>
        <dbReference type="ARBA" id="ARBA00010718"/>
    </source>
</evidence>